<feature type="signal peptide" evidence="2">
    <location>
        <begin position="1"/>
        <end position="22"/>
    </location>
</feature>
<dbReference type="AlphaFoldDB" id="A0A8S1CUX8"/>
<evidence type="ECO:0000256" key="2">
    <source>
        <dbReference type="SAM" id="SignalP"/>
    </source>
</evidence>
<feature type="chain" id="PRO_5035897769" description="VWFA domain-containing protein" evidence="2">
    <location>
        <begin position="23"/>
        <end position="577"/>
    </location>
</feature>
<protein>
    <recommendedName>
        <fullName evidence="5">VWFA domain-containing protein</fullName>
    </recommendedName>
</protein>
<dbReference type="GO" id="GO:0032991">
    <property type="term" value="C:protein-containing complex"/>
    <property type="evidence" value="ECO:0007669"/>
    <property type="project" value="UniProtKB-ARBA"/>
</dbReference>
<dbReference type="SUPFAM" id="SSF53300">
    <property type="entry name" value="vWA-like"/>
    <property type="match status" value="1"/>
</dbReference>
<evidence type="ECO:0000313" key="4">
    <source>
        <dbReference type="Proteomes" id="UP000494165"/>
    </source>
</evidence>
<keyword evidence="1" id="KW-0472">Membrane</keyword>
<gene>
    <name evidence="3" type="ORF">CLODIP_2_CD09517</name>
</gene>
<keyword evidence="2" id="KW-0732">Signal</keyword>
<evidence type="ECO:0000256" key="1">
    <source>
        <dbReference type="SAM" id="Phobius"/>
    </source>
</evidence>
<proteinExistence type="predicted"/>
<dbReference type="Proteomes" id="UP000494165">
    <property type="component" value="Unassembled WGS sequence"/>
</dbReference>
<keyword evidence="1" id="KW-0812">Transmembrane</keyword>
<keyword evidence="1" id="KW-1133">Transmembrane helix</keyword>
<dbReference type="EMBL" id="CADEPI010000074">
    <property type="protein sequence ID" value="CAB3372577.1"/>
    <property type="molecule type" value="Genomic_DNA"/>
</dbReference>
<sequence length="577" mass="63818">MASAARLAALAFAAIFLNSVAGHSKENWDNVLADRIVFAVDTSASMRMDDLHTKMRQAISVWTKYLSPPSSSIGISQLKCVPKLIAIFISYSLKTLHFRLKEGFWMKNMSGSSLKSMLPDEEFSKSACLFCGIGEAAKMLQDANAKDLVVLLMEERADDMPHDTAQFTIQSVQPKFRIFSIALTEKSDPDLDELSNATHGGSDFVPNPTFSRLLMTFASLPVAKNYSIITAKECEKDASCPVEFELDETAENPQSVLQVFMCPTTKSNSSIKLEYDLMNVQLDEGDSVRTLDAELDLETGCWVYQQNNPLAGIWQLKVGAENNTVSVVVFLLSEDYHKLNCYVTRESGIVHVEAHIEPPVENLDRFDVSYAAETGNQIFEAVSLEMDAPGHYTACMRPTNEIGRHAISCKAVKTGVQLLQSQAHSTLIETWPPNGNVCTSRGQTTTAAFSEKEPIFVTAISEEKSSSLKTTEVTVTEVNGTETSSLHPQVVHEKININSTSEEVEEEVSSVGSTAQMIIFVVGAIIIGEIVFILVRCRKKTRKAERERAQVAYPVDPKVNPERRYQKVRSVEAEETV</sequence>
<accession>A0A8S1CUX8</accession>
<reference evidence="3 4" key="1">
    <citation type="submission" date="2020-04" db="EMBL/GenBank/DDBJ databases">
        <authorList>
            <person name="Alioto T."/>
            <person name="Alioto T."/>
            <person name="Gomez Garrido J."/>
        </authorList>
    </citation>
    <scope>NUCLEOTIDE SEQUENCE [LARGE SCALE GENOMIC DNA]</scope>
</reference>
<keyword evidence="4" id="KW-1185">Reference proteome</keyword>
<evidence type="ECO:0000313" key="3">
    <source>
        <dbReference type="EMBL" id="CAB3372577.1"/>
    </source>
</evidence>
<evidence type="ECO:0008006" key="5">
    <source>
        <dbReference type="Google" id="ProtNLM"/>
    </source>
</evidence>
<name>A0A8S1CUX8_9INSE</name>
<organism evidence="3 4">
    <name type="scientific">Cloeon dipterum</name>
    <dbReference type="NCBI Taxonomy" id="197152"/>
    <lineage>
        <taxon>Eukaryota</taxon>
        <taxon>Metazoa</taxon>
        <taxon>Ecdysozoa</taxon>
        <taxon>Arthropoda</taxon>
        <taxon>Hexapoda</taxon>
        <taxon>Insecta</taxon>
        <taxon>Pterygota</taxon>
        <taxon>Palaeoptera</taxon>
        <taxon>Ephemeroptera</taxon>
        <taxon>Pisciforma</taxon>
        <taxon>Baetidae</taxon>
        <taxon>Cloeon</taxon>
    </lineage>
</organism>
<feature type="transmembrane region" description="Helical" evidence="1">
    <location>
        <begin position="517"/>
        <end position="535"/>
    </location>
</feature>
<dbReference type="InterPro" id="IPR036465">
    <property type="entry name" value="vWFA_dom_sf"/>
</dbReference>
<comment type="caution">
    <text evidence="3">The sequence shown here is derived from an EMBL/GenBank/DDBJ whole genome shotgun (WGS) entry which is preliminary data.</text>
</comment>
<dbReference type="Gene3D" id="3.40.50.410">
    <property type="entry name" value="von Willebrand factor, type A domain"/>
    <property type="match status" value="1"/>
</dbReference>